<gene>
    <name evidence="1" type="ORF">DAERI_060085</name>
</gene>
<dbReference type="EMBL" id="BFAG01000006">
    <property type="protein sequence ID" value="GBF05825.1"/>
    <property type="molecule type" value="Genomic_DNA"/>
</dbReference>
<comment type="caution">
    <text evidence="1">The sequence shown here is derived from an EMBL/GenBank/DDBJ whole genome shotgun (WGS) entry which is preliminary data.</text>
</comment>
<proteinExistence type="predicted"/>
<protein>
    <submittedName>
        <fullName evidence="1">Uncharacterized protein</fullName>
    </submittedName>
</protein>
<accession>A0A2I9DY98</accession>
<dbReference type="RefSeq" id="WP_103129243.1">
    <property type="nucleotide sequence ID" value="NZ_BFAG01000006.1"/>
</dbReference>
<dbReference type="Proteomes" id="UP000236569">
    <property type="component" value="Unassembled WGS sequence"/>
</dbReference>
<name>A0A2I9DY98_9DEIO</name>
<dbReference type="AlphaFoldDB" id="A0A2I9DY98"/>
<sequence>MPVNYNFKKGIDLPNWQWLAFFQAGVSYHGTSNIYDGRRYLYWAVQYGTTSVVAGTSQLWRFDTWTGGWQYLATTASGGYGMDIEYDPVRNVLLILIGAGTTSWQVFNLNLVAVTVANVVCAPFALTTIATALPAAASYGASFTLPNDLEVGGVIDNGVVAAGTTASSLVTTDATANYGGGLVGLQIRFTSGTLGGQTRTISAVPARGTLTLASALGAVPATGDTFVIEVPGGTATGGTTTTLTRTGAAWAANMYANSDVVITGGTGAGQRRRIASNTVDTLTLAAAVTGNPRTGAFATAPDATSTFSIVPSSDFLYYQPGQTSAALHRIDLVQTTGVAWSAALASAPGTPGGGANTMFPSLYAPFQILCARGAGTSNIYSYNIGLGTWSTLATFWGSETINTGASVCLIPGKRKMFVSKEGSPRTYVHDLLTGVLEPGPLVPYASPGAYDGKRARHVMTPDGARFLYLLRAGGQEFFRAPVEWLD</sequence>
<reference evidence="2" key="1">
    <citation type="submission" date="2018-01" db="EMBL/GenBank/DDBJ databases">
        <title>Draft Genome Sequence of the Radioresistant Bacterium Deinococcus aerius TR0125, Isolated from the Higher Atmosphere above Japan.</title>
        <authorList>
            <person name="Satoh K."/>
            <person name="Arai H."/>
            <person name="Sanzen T."/>
            <person name="Kawaguchi Y."/>
            <person name="Hayashi H."/>
            <person name="Yokobori S."/>
            <person name="Yamagishi A."/>
            <person name="Oono Y."/>
            <person name="Narumi I."/>
        </authorList>
    </citation>
    <scope>NUCLEOTIDE SEQUENCE [LARGE SCALE GENOMIC DNA]</scope>
    <source>
        <strain evidence="2">TR0125</strain>
    </source>
</reference>
<evidence type="ECO:0000313" key="2">
    <source>
        <dbReference type="Proteomes" id="UP000236569"/>
    </source>
</evidence>
<keyword evidence="2" id="KW-1185">Reference proteome</keyword>
<dbReference type="OrthoDB" id="8428774at2"/>
<evidence type="ECO:0000313" key="1">
    <source>
        <dbReference type="EMBL" id="GBF05825.1"/>
    </source>
</evidence>
<organism evidence="1 2">
    <name type="scientific">Deinococcus aerius</name>
    <dbReference type="NCBI Taxonomy" id="200253"/>
    <lineage>
        <taxon>Bacteria</taxon>
        <taxon>Thermotogati</taxon>
        <taxon>Deinococcota</taxon>
        <taxon>Deinococci</taxon>
        <taxon>Deinococcales</taxon>
        <taxon>Deinococcaceae</taxon>
        <taxon>Deinococcus</taxon>
    </lineage>
</organism>